<dbReference type="EMBL" id="JAPDRQ010000312">
    <property type="protein sequence ID" value="KAJ9650752.1"/>
    <property type="molecule type" value="Genomic_DNA"/>
</dbReference>
<keyword evidence="2" id="KW-1185">Reference proteome</keyword>
<gene>
    <name evidence="1" type="ORF">H2198_009945</name>
</gene>
<evidence type="ECO:0000313" key="2">
    <source>
        <dbReference type="Proteomes" id="UP001172386"/>
    </source>
</evidence>
<comment type="caution">
    <text evidence="1">The sequence shown here is derived from an EMBL/GenBank/DDBJ whole genome shotgun (WGS) entry which is preliminary data.</text>
</comment>
<evidence type="ECO:0000313" key="1">
    <source>
        <dbReference type="EMBL" id="KAJ9650752.1"/>
    </source>
</evidence>
<name>A0ACC2ZSY0_9EURO</name>
<protein>
    <submittedName>
        <fullName evidence="1">Uncharacterized protein</fullName>
    </submittedName>
</protein>
<accession>A0ACC2ZSY0</accession>
<proteinExistence type="predicted"/>
<organism evidence="1 2">
    <name type="scientific">Neophaeococcomyces mojaviensis</name>
    <dbReference type="NCBI Taxonomy" id="3383035"/>
    <lineage>
        <taxon>Eukaryota</taxon>
        <taxon>Fungi</taxon>
        <taxon>Dikarya</taxon>
        <taxon>Ascomycota</taxon>
        <taxon>Pezizomycotina</taxon>
        <taxon>Eurotiomycetes</taxon>
        <taxon>Chaetothyriomycetidae</taxon>
        <taxon>Chaetothyriales</taxon>
        <taxon>Chaetothyriales incertae sedis</taxon>
        <taxon>Neophaeococcomyces</taxon>
    </lineage>
</organism>
<reference evidence="1" key="1">
    <citation type="submission" date="2022-10" db="EMBL/GenBank/DDBJ databases">
        <title>Culturing micro-colonial fungi from biological soil crusts in the Mojave desert and describing Neophaeococcomyces mojavensis, and introducing the new genera and species Taxawa tesnikishii.</title>
        <authorList>
            <person name="Kurbessoian T."/>
            <person name="Stajich J.E."/>
        </authorList>
    </citation>
    <scope>NUCLEOTIDE SEQUENCE</scope>
    <source>
        <strain evidence="1">JES_112</strain>
    </source>
</reference>
<dbReference type="Proteomes" id="UP001172386">
    <property type="component" value="Unassembled WGS sequence"/>
</dbReference>
<sequence length="832" mass="95415">MSSTSSELQWPFSREVLDESITELSTSNQALSLALQTDQTNSYHQLNDKNLINRLNSASSFRHNSLNQEQKIRLIRFSIGSTSDSESNSDRIVLSLDSVPLDQNADYRALSYTWGDPNDPKNIRRVSINGEDFFITASLDAALRQLHEQSDGKDFLWVDAICINQLHNTERDHQVSMMREIYEQAKLVLIWLGPAFEDSDRVMDAFRKLGTRGTELGLDQKSLSFETGFSSWNDITSLTRSRTGFSFSTALMAEEEIIVSDDKSASLPLSPTVTLTEIEWWNRVWVLQELAVAKKAEFICGKNRLSLEHFVAALRLLTSYLQVQMERVQAGSQEQIKKTENLSYIVHRKLSRIYFFFYLRMEWERKGLWLVDLLTRTCGILKSEQNMKATDPSDRVYAILGLLSEEERLGIKVNYDASCDLVYTEIAKALLPNGARVLSFCRFPKEIDKLPSWVPDWSASTKDELYWKWDGVLDSSKTFYTSSSSVFEWSVQSENRTLKIKGRHFDNIDKVVNESVQSSLTSEYNEYQRRYNQEGSAAEELSLRNVYIAAQTYLTVLKDFTAEGKVYPSESLQDDAVWKTAIADMVLRRSDGKYTRSYDAPKEADKLRMEYKTVLNGNAYEGDATLTNRWCNRQLYQHIHEEGVIPHLVPELEDYFDNALPWKVNITKLFLDKPALVQDVEKKVLEPDFQLDPVKKEQMLAAVKYIRDSERGLMEILLPTLEYVLCERAKDHDDASVRLYLERFTPSMFLNLAGNRSVGRRAFRTSKGYIGLGPQNLQLGDHVVIVHGSTVPFILRKIEKDKFTLIGEAYVHGIMYGEGMTNETKPDDFVLC</sequence>